<organism evidence="2">
    <name type="scientific">Fervidicoccus fontis</name>
    <dbReference type="NCBI Taxonomy" id="683846"/>
    <lineage>
        <taxon>Archaea</taxon>
        <taxon>Thermoproteota</taxon>
        <taxon>Thermoprotei</taxon>
        <taxon>Fervidicoccales</taxon>
        <taxon>Fervidicoccaceae</taxon>
        <taxon>Fervidicoccus</taxon>
    </lineage>
</organism>
<dbReference type="GO" id="GO:0008033">
    <property type="term" value="P:tRNA processing"/>
    <property type="evidence" value="ECO:0007669"/>
    <property type="project" value="UniProtKB-KW"/>
</dbReference>
<sequence>MVWSDIGVRGFLFGPIATAGKQVISKCCDFIVSEKINVEKGMRHPLYLVVKERTDTFHALHALRKAMKCREISYCGLKDKYSLSIQHVVPIDCKQSPDHFYLDNVVAKKIGYVDRPLKLGENTHNDFFVRISMENIHELGRFMEKASKKLVFPNFVGYQRFGLRRPYTHELGLAYFKYLLGERDELTGLLSKKDGWWEMQLLRKGYIDESIKLLLIHSVQSYYFNECLSELLLDERLHAREIQSGVLIGYDFRNRKHPGWVNKEHVDCIEDRLSKDDWLLQALEKLGIRTRYRVLLGVAEILIYKRLEETMVIGFRLNPGFYGTVFLRELVGDKGSVFQDCEPCLKTTANLLPAGEGKGSF</sequence>
<proteinExistence type="predicted"/>
<dbReference type="EMBL" id="DSDY01000124">
    <property type="protein sequence ID" value="HDS10743.1"/>
    <property type="molecule type" value="Genomic_DNA"/>
</dbReference>
<comment type="caution">
    <text evidence="2">The sequence shown here is derived from an EMBL/GenBank/DDBJ whole genome shotgun (WGS) entry which is preliminary data.</text>
</comment>
<protein>
    <submittedName>
        <fullName evidence="2">tRNA pseudouridine(13) synthase TruD</fullName>
    </submittedName>
</protein>
<accession>A0A7C1E5P2</accession>
<gene>
    <name evidence="2" type="primary">truD</name>
    <name evidence="2" type="ORF">ENO04_03905</name>
</gene>
<dbReference type="GO" id="GO:0009982">
    <property type="term" value="F:pseudouridine synthase activity"/>
    <property type="evidence" value="ECO:0007669"/>
    <property type="project" value="InterPro"/>
</dbReference>
<dbReference type="Gene3D" id="3.30.2350.20">
    <property type="entry name" value="TruD, catalytic domain"/>
    <property type="match status" value="1"/>
</dbReference>
<dbReference type="Gene3D" id="1.10.1510.30">
    <property type="match status" value="1"/>
</dbReference>
<dbReference type="GO" id="GO:0003723">
    <property type="term" value="F:RNA binding"/>
    <property type="evidence" value="ECO:0007669"/>
    <property type="project" value="InterPro"/>
</dbReference>
<dbReference type="GO" id="GO:0005829">
    <property type="term" value="C:cytosol"/>
    <property type="evidence" value="ECO:0007669"/>
    <property type="project" value="TreeGrafter"/>
</dbReference>
<dbReference type="InterPro" id="IPR042214">
    <property type="entry name" value="TruD_catalytic"/>
</dbReference>
<name>A0A7C1E5P2_9CREN</name>
<dbReference type="SUPFAM" id="SSF55120">
    <property type="entry name" value="Pseudouridine synthase"/>
    <property type="match status" value="1"/>
</dbReference>
<dbReference type="Gene3D" id="3.30.70.3160">
    <property type="match status" value="1"/>
</dbReference>
<evidence type="ECO:0000256" key="1">
    <source>
        <dbReference type="ARBA" id="ARBA00022694"/>
    </source>
</evidence>
<dbReference type="Pfam" id="PF01142">
    <property type="entry name" value="TruD"/>
    <property type="match status" value="1"/>
</dbReference>
<dbReference type="InterPro" id="IPR050170">
    <property type="entry name" value="TruD_pseudoU_synthase"/>
</dbReference>
<dbReference type="PANTHER" id="PTHR47811">
    <property type="entry name" value="TRNA PSEUDOURIDINE SYNTHASE D"/>
    <property type="match status" value="1"/>
</dbReference>
<keyword evidence="1" id="KW-0819">tRNA processing</keyword>
<dbReference type="InterPro" id="IPR020103">
    <property type="entry name" value="PsdUridine_synth_cat_dom_sf"/>
</dbReference>
<evidence type="ECO:0000313" key="2">
    <source>
        <dbReference type="EMBL" id="HDS10743.1"/>
    </source>
</evidence>
<dbReference type="InterPro" id="IPR001656">
    <property type="entry name" value="PsdUridine_synth_TruD"/>
</dbReference>
<reference evidence="2" key="1">
    <citation type="journal article" date="2020" name="mSystems">
        <title>Genome- and Community-Level Interaction Insights into Carbon Utilization and Element Cycling Functions of Hydrothermarchaeota in Hydrothermal Sediment.</title>
        <authorList>
            <person name="Zhou Z."/>
            <person name="Liu Y."/>
            <person name="Xu W."/>
            <person name="Pan J."/>
            <person name="Luo Z.H."/>
            <person name="Li M."/>
        </authorList>
    </citation>
    <scope>NUCLEOTIDE SEQUENCE [LARGE SCALE GENOMIC DNA]</scope>
    <source>
        <strain evidence="2">SpSt-123</strain>
    </source>
</reference>
<dbReference type="AlphaFoldDB" id="A0A7C1E5P2"/>
<dbReference type="GO" id="GO:0001522">
    <property type="term" value="P:pseudouridine synthesis"/>
    <property type="evidence" value="ECO:0007669"/>
    <property type="project" value="InterPro"/>
</dbReference>
<dbReference type="PANTHER" id="PTHR47811:SF1">
    <property type="entry name" value="TRNA PSEUDOURIDINE SYNTHASE D"/>
    <property type="match status" value="1"/>
</dbReference>